<dbReference type="PRINTS" id="PR01955">
    <property type="entry name" value="LANCFRANKIA"/>
</dbReference>
<reference evidence="2" key="2">
    <citation type="journal article" date="2024" name="Antonie Van Leeuwenhoek">
        <title>Roseihalotalea indica gen. nov., sp. nov., a halophilic Bacteroidetes from mesopelagic Southwest Indian Ocean with higher carbohydrate metabolic potential.</title>
        <authorList>
            <person name="Chen B."/>
            <person name="Zhang M."/>
            <person name="Lin D."/>
            <person name="Ye J."/>
            <person name="Tang K."/>
        </authorList>
    </citation>
    <scope>NUCLEOTIDE SEQUENCE</scope>
    <source>
        <strain evidence="2">TK19036</strain>
    </source>
</reference>
<dbReference type="CDD" id="cd04793">
    <property type="entry name" value="LanC"/>
    <property type="match status" value="1"/>
</dbReference>
<dbReference type="GO" id="GO:0031179">
    <property type="term" value="P:peptide modification"/>
    <property type="evidence" value="ECO:0007669"/>
    <property type="project" value="InterPro"/>
</dbReference>
<protein>
    <submittedName>
        <fullName evidence="2">Lanthionine synthetase C family protein</fullName>
    </submittedName>
</protein>
<dbReference type="InterPro" id="IPR007822">
    <property type="entry name" value="LANC-like"/>
</dbReference>
<dbReference type="AlphaFoldDB" id="A0AA49GIR4"/>
<dbReference type="PRINTS" id="PR01950">
    <property type="entry name" value="LANCSUPER"/>
</dbReference>
<dbReference type="PANTHER" id="PTHR12736:SF7">
    <property type="entry name" value="LANC-LIKE PROTEIN 3"/>
    <property type="match status" value="1"/>
</dbReference>
<dbReference type="EMBL" id="CP120682">
    <property type="protein sequence ID" value="WKN34023.1"/>
    <property type="molecule type" value="Genomic_DNA"/>
</dbReference>
<keyword evidence="1" id="KW-0862">Zinc</keyword>
<dbReference type="Pfam" id="PF05147">
    <property type="entry name" value="LANC_like"/>
    <property type="match status" value="1"/>
</dbReference>
<proteinExistence type="predicted"/>
<dbReference type="PANTHER" id="PTHR12736">
    <property type="entry name" value="LANC-LIKE PROTEIN"/>
    <property type="match status" value="1"/>
</dbReference>
<organism evidence="2">
    <name type="scientific">Roseihalotalea indica</name>
    <dbReference type="NCBI Taxonomy" id="2867963"/>
    <lineage>
        <taxon>Bacteria</taxon>
        <taxon>Pseudomonadati</taxon>
        <taxon>Bacteroidota</taxon>
        <taxon>Cytophagia</taxon>
        <taxon>Cytophagales</taxon>
        <taxon>Catalimonadaceae</taxon>
        <taxon>Roseihalotalea</taxon>
    </lineage>
</organism>
<accession>A0AA49GIR4</accession>
<evidence type="ECO:0000256" key="1">
    <source>
        <dbReference type="PIRSR" id="PIRSR607822-1"/>
    </source>
</evidence>
<dbReference type="InterPro" id="IPR033889">
    <property type="entry name" value="LanC"/>
</dbReference>
<dbReference type="GO" id="GO:0046872">
    <property type="term" value="F:metal ion binding"/>
    <property type="evidence" value="ECO:0007669"/>
    <property type="project" value="UniProtKB-KW"/>
</dbReference>
<dbReference type="SMART" id="SM01260">
    <property type="entry name" value="LANC_like"/>
    <property type="match status" value="1"/>
</dbReference>
<sequence>MSIIIEKTDHTAPVSNSTIEQCLSDVTNQILDHSTPQDGLFTGNLGKALFLFYLAKYSGQKEFKEAGQTTLDGIFHNLKNKSSTLYQGTSTYAGLSGLAWVLDTLEKEAVGSADYTLTLQKLDRVIYETTLTQIKEHDLDFLHSSMGAMAYLMNRLPDDKEGKDKMERLATELWKNLCPYNSRSSYLNNQYIYKNFGTVSADNVNLGLAHGLCAILTIALLLYKQGIASALMREALEKGISFLLETYRPEHTTDLALSLFPSNLITSLPLTQEDNMNYYRRRLGWCYGDLNETLLLYQAGFILKRPDWVRIADKVGAFTLRKKRQTDTKIADGFLCHGSSGVSMFYQTLYQITQNRDYLTGSTFWMNKTVQFAQTSREGIKQPYSFLDGSVGIGLALLTFLKPEYNTWKKLLLLAPQ</sequence>
<dbReference type="GO" id="GO:0005886">
    <property type="term" value="C:plasma membrane"/>
    <property type="evidence" value="ECO:0007669"/>
    <property type="project" value="TreeGrafter"/>
</dbReference>
<evidence type="ECO:0000313" key="2">
    <source>
        <dbReference type="EMBL" id="WKN34023.1"/>
    </source>
</evidence>
<name>A0AA49GIR4_9BACT</name>
<feature type="binding site" evidence="1">
    <location>
        <position position="286"/>
    </location>
    <ligand>
        <name>Zn(2+)</name>
        <dbReference type="ChEBI" id="CHEBI:29105"/>
    </ligand>
</feature>
<keyword evidence="1" id="KW-0479">Metal-binding</keyword>
<gene>
    <name evidence="2" type="ORF">K4G66_16710</name>
</gene>
<reference evidence="2" key="1">
    <citation type="journal article" date="2023" name="Comput. Struct. Biotechnol. J.">
        <title>Discovery of a novel marine Bacteroidetes with a rich repertoire of carbohydrate-active enzymes.</title>
        <authorList>
            <person name="Chen B."/>
            <person name="Liu G."/>
            <person name="Chen Q."/>
            <person name="Wang H."/>
            <person name="Liu L."/>
            <person name="Tang K."/>
        </authorList>
    </citation>
    <scope>NUCLEOTIDE SEQUENCE</scope>
    <source>
        <strain evidence="2">TK19036</strain>
    </source>
</reference>
<dbReference type="SUPFAM" id="SSF158745">
    <property type="entry name" value="LanC-like"/>
    <property type="match status" value="1"/>
</dbReference>
<feature type="binding site" evidence="1">
    <location>
        <position position="336"/>
    </location>
    <ligand>
        <name>Zn(2+)</name>
        <dbReference type="ChEBI" id="CHEBI:29105"/>
    </ligand>
</feature>
<dbReference type="Gene3D" id="1.50.10.20">
    <property type="match status" value="1"/>
</dbReference>
<feature type="binding site" evidence="1">
    <location>
        <position position="337"/>
    </location>
    <ligand>
        <name>Zn(2+)</name>
        <dbReference type="ChEBI" id="CHEBI:29105"/>
    </ligand>
</feature>